<dbReference type="EMBL" id="FN649729">
    <property type="protein sequence ID" value="CBJ26343.1"/>
    <property type="molecule type" value="Genomic_DNA"/>
</dbReference>
<evidence type="ECO:0000313" key="3">
    <source>
        <dbReference type="Proteomes" id="UP000002630"/>
    </source>
</evidence>
<name>D7FX10_ECTSI</name>
<feature type="transmembrane region" description="Helical" evidence="1">
    <location>
        <begin position="120"/>
        <end position="145"/>
    </location>
</feature>
<dbReference type="PANTHER" id="PTHR12242">
    <property type="entry name" value="OS02G0130600 PROTEIN-RELATED"/>
    <property type="match status" value="1"/>
</dbReference>
<dbReference type="EMBL" id="FN648509">
    <property type="protein sequence ID" value="CBJ26343.1"/>
    <property type="molecule type" value="Genomic_DNA"/>
</dbReference>
<keyword evidence="1" id="KW-0812">Transmembrane</keyword>
<reference evidence="2 3" key="1">
    <citation type="journal article" date="2010" name="Nature">
        <title>The Ectocarpus genome and the independent evolution of multicellularity in brown algae.</title>
        <authorList>
            <person name="Cock J.M."/>
            <person name="Sterck L."/>
            <person name="Rouze P."/>
            <person name="Scornet D."/>
            <person name="Allen A.E."/>
            <person name="Amoutzias G."/>
            <person name="Anthouard V."/>
            <person name="Artiguenave F."/>
            <person name="Aury J.M."/>
            <person name="Badger J.H."/>
            <person name="Beszteri B."/>
            <person name="Billiau K."/>
            <person name="Bonnet E."/>
            <person name="Bothwell J.H."/>
            <person name="Bowler C."/>
            <person name="Boyen C."/>
            <person name="Brownlee C."/>
            <person name="Carrano C.J."/>
            <person name="Charrier B."/>
            <person name="Cho G.Y."/>
            <person name="Coelho S.M."/>
            <person name="Collen J."/>
            <person name="Corre E."/>
            <person name="Da Silva C."/>
            <person name="Delage L."/>
            <person name="Delaroque N."/>
            <person name="Dittami S.M."/>
            <person name="Doulbeau S."/>
            <person name="Elias M."/>
            <person name="Farnham G."/>
            <person name="Gachon C.M."/>
            <person name="Gschloessl B."/>
            <person name="Heesch S."/>
            <person name="Jabbari K."/>
            <person name="Jubin C."/>
            <person name="Kawai H."/>
            <person name="Kimura K."/>
            <person name="Kloareg B."/>
            <person name="Kupper F.C."/>
            <person name="Lang D."/>
            <person name="Le Bail A."/>
            <person name="Leblanc C."/>
            <person name="Lerouge P."/>
            <person name="Lohr M."/>
            <person name="Lopez P.J."/>
            <person name="Martens C."/>
            <person name="Maumus F."/>
            <person name="Michel G."/>
            <person name="Miranda-Saavedra D."/>
            <person name="Morales J."/>
            <person name="Moreau H."/>
            <person name="Motomura T."/>
            <person name="Nagasato C."/>
            <person name="Napoli C.A."/>
            <person name="Nelson D.R."/>
            <person name="Nyvall-Collen P."/>
            <person name="Peters A.F."/>
            <person name="Pommier C."/>
            <person name="Potin P."/>
            <person name="Poulain J."/>
            <person name="Quesneville H."/>
            <person name="Read B."/>
            <person name="Rensing S.A."/>
            <person name="Ritter A."/>
            <person name="Rousvoal S."/>
            <person name="Samanta M."/>
            <person name="Samson G."/>
            <person name="Schroeder D.C."/>
            <person name="Segurens B."/>
            <person name="Strittmatter M."/>
            <person name="Tonon T."/>
            <person name="Tregear J.W."/>
            <person name="Valentin K."/>
            <person name="von Dassow P."/>
            <person name="Yamagishi T."/>
            <person name="Van de Peer Y."/>
            <person name="Wincker P."/>
        </authorList>
    </citation>
    <scope>NUCLEOTIDE SEQUENCE [LARGE SCALE GENOMIC DNA]</scope>
    <source>
        <strain evidence="3">Ec32 / CCAP1310/4</strain>
    </source>
</reference>
<dbReference type="PANTHER" id="PTHR12242:SF1">
    <property type="entry name" value="MYND-TYPE DOMAIN-CONTAINING PROTEIN"/>
    <property type="match status" value="1"/>
</dbReference>
<protein>
    <submittedName>
        <fullName evidence="2">Uncharacterized protein</fullName>
    </submittedName>
</protein>
<dbReference type="OrthoDB" id="419711at2759"/>
<proteinExistence type="predicted"/>
<feature type="transmembrane region" description="Helical" evidence="1">
    <location>
        <begin position="78"/>
        <end position="100"/>
    </location>
</feature>
<dbReference type="GO" id="GO:0016020">
    <property type="term" value="C:membrane"/>
    <property type="evidence" value="ECO:0007669"/>
    <property type="project" value="TreeGrafter"/>
</dbReference>
<dbReference type="Proteomes" id="UP000002630">
    <property type="component" value="Linkage Group LG04"/>
</dbReference>
<feature type="transmembrane region" description="Helical" evidence="1">
    <location>
        <begin position="20"/>
        <end position="38"/>
    </location>
</feature>
<dbReference type="InParanoid" id="D7FX10"/>
<evidence type="ECO:0000256" key="1">
    <source>
        <dbReference type="SAM" id="Phobius"/>
    </source>
</evidence>
<dbReference type="Pfam" id="PF21534">
    <property type="entry name" value="Rost"/>
    <property type="match status" value="1"/>
</dbReference>
<accession>D7FX10</accession>
<sequence length="189" mass="21566">MVPDGNAQPPVPRGLRWLQLVLWNIACIASLLVTFVWASEDYVRQVRQGTKNFDVQAHGLVAFFMLVDQLLIADTFKLGHMIFTQIYGLVYLAFSVIWFYKGPEDEKYLYEDTLDWGENRLQACLSGGVAVGVLVPIAGLLHLVVFRLREALYGRVRDKDIGYIISLAFELQENNKKERRTTGRGHFTN</sequence>
<dbReference type="InterPro" id="IPR049352">
    <property type="entry name" value="Rost"/>
</dbReference>
<dbReference type="AlphaFoldDB" id="D7FX10"/>
<gene>
    <name evidence="2" type="ORF">Esi_0032_0040</name>
</gene>
<keyword evidence="1" id="KW-1133">Transmembrane helix</keyword>
<keyword evidence="1" id="KW-0472">Membrane</keyword>
<evidence type="ECO:0000313" key="2">
    <source>
        <dbReference type="EMBL" id="CBJ26343.1"/>
    </source>
</evidence>
<keyword evidence="3" id="KW-1185">Reference proteome</keyword>
<organism evidence="2 3">
    <name type="scientific">Ectocarpus siliculosus</name>
    <name type="common">Brown alga</name>
    <name type="synonym">Conferva siliculosa</name>
    <dbReference type="NCBI Taxonomy" id="2880"/>
    <lineage>
        <taxon>Eukaryota</taxon>
        <taxon>Sar</taxon>
        <taxon>Stramenopiles</taxon>
        <taxon>Ochrophyta</taxon>
        <taxon>PX clade</taxon>
        <taxon>Phaeophyceae</taxon>
        <taxon>Ectocarpales</taxon>
        <taxon>Ectocarpaceae</taxon>
        <taxon>Ectocarpus</taxon>
    </lineage>
</organism>